<keyword evidence="8" id="KW-1185">Reference proteome</keyword>
<gene>
    <name evidence="7 9" type="ORF">BDZ99DRAFT_430815</name>
</gene>
<feature type="region of interest" description="Disordered" evidence="5">
    <location>
        <begin position="23"/>
        <end position="72"/>
    </location>
</feature>
<organism evidence="7">
    <name type="scientific">Mytilinidion resinicola</name>
    <dbReference type="NCBI Taxonomy" id="574789"/>
    <lineage>
        <taxon>Eukaryota</taxon>
        <taxon>Fungi</taxon>
        <taxon>Dikarya</taxon>
        <taxon>Ascomycota</taxon>
        <taxon>Pezizomycotina</taxon>
        <taxon>Dothideomycetes</taxon>
        <taxon>Pleosporomycetidae</taxon>
        <taxon>Mytilinidiales</taxon>
        <taxon>Mytilinidiaceae</taxon>
        <taxon>Mytilinidion</taxon>
    </lineage>
</organism>
<dbReference type="PANTHER" id="PTHR13043">
    <property type="entry name" value="EXOCYST COMPLEX COMPONENT SEC5"/>
    <property type="match status" value="1"/>
</dbReference>
<accession>A0A6A6Z887</accession>
<reference evidence="9" key="2">
    <citation type="submission" date="2020-04" db="EMBL/GenBank/DDBJ databases">
        <authorList>
            <consortium name="NCBI Genome Project"/>
        </authorList>
    </citation>
    <scope>NUCLEOTIDE SEQUENCE</scope>
    <source>
        <strain evidence="9">CBS 304.34</strain>
    </source>
</reference>
<dbReference type="AlphaFoldDB" id="A0A6A6Z887"/>
<dbReference type="RefSeq" id="XP_033583982.1">
    <property type="nucleotide sequence ID" value="XM_033717263.1"/>
</dbReference>
<dbReference type="PANTHER" id="PTHR13043:SF1">
    <property type="entry name" value="EXOCYST COMPLEX COMPONENT 2"/>
    <property type="match status" value="1"/>
</dbReference>
<keyword evidence="4" id="KW-0653">Protein transport</keyword>
<evidence type="ECO:0000259" key="6">
    <source>
        <dbReference type="Pfam" id="PF15469"/>
    </source>
</evidence>
<feature type="domain" description="Exocyst complex component EXOC2/Sec5 N-terminal" evidence="6">
    <location>
        <begin position="84"/>
        <end position="750"/>
    </location>
</feature>
<reference evidence="9" key="3">
    <citation type="submission" date="2025-04" db="UniProtKB">
        <authorList>
            <consortium name="RefSeq"/>
        </authorList>
    </citation>
    <scope>IDENTIFICATION</scope>
    <source>
        <strain evidence="9">CBS 304.34</strain>
    </source>
</reference>
<dbReference type="InterPro" id="IPR029175">
    <property type="entry name" value="EXOC2/Sec5"/>
</dbReference>
<evidence type="ECO:0000256" key="4">
    <source>
        <dbReference type="RuleBase" id="RU365069"/>
    </source>
</evidence>
<dbReference type="GO" id="GO:0006887">
    <property type="term" value="P:exocytosis"/>
    <property type="evidence" value="ECO:0007669"/>
    <property type="project" value="UniProtKB-KW"/>
</dbReference>
<dbReference type="EMBL" id="MU003692">
    <property type="protein sequence ID" value="KAF2817018.1"/>
    <property type="molecule type" value="Genomic_DNA"/>
</dbReference>
<keyword evidence="3 4" id="KW-0268">Exocytosis</keyword>
<dbReference type="GO" id="GO:0000145">
    <property type="term" value="C:exocyst"/>
    <property type="evidence" value="ECO:0007669"/>
    <property type="project" value="UniProtKB-UniRule"/>
</dbReference>
<evidence type="ECO:0000313" key="7">
    <source>
        <dbReference type="EMBL" id="KAF2817018.1"/>
    </source>
</evidence>
<evidence type="ECO:0000256" key="1">
    <source>
        <dbReference type="ARBA" id="ARBA00010578"/>
    </source>
</evidence>
<comment type="subunit">
    <text evidence="4">Component of the exocyst complex.</text>
</comment>
<dbReference type="OrthoDB" id="26242at2759"/>
<evidence type="ECO:0000256" key="3">
    <source>
        <dbReference type="ARBA" id="ARBA00022483"/>
    </source>
</evidence>
<dbReference type="InterPro" id="IPR039481">
    <property type="entry name" value="EXOC2/Sec5_N_dom"/>
</dbReference>
<feature type="compositionally biased region" description="Polar residues" evidence="5">
    <location>
        <begin position="203"/>
        <end position="221"/>
    </location>
</feature>
<proteinExistence type="inferred from homology"/>
<dbReference type="GeneID" id="54458156"/>
<evidence type="ECO:0000256" key="5">
    <source>
        <dbReference type="SAM" id="MobiDB-lite"/>
    </source>
</evidence>
<evidence type="ECO:0000313" key="8">
    <source>
        <dbReference type="Proteomes" id="UP000504636"/>
    </source>
</evidence>
<evidence type="ECO:0000313" key="9">
    <source>
        <dbReference type="RefSeq" id="XP_033583982.1"/>
    </source>
</evidence>
<protein>
    <recommendedName>
        <fullName evidence="4">Exocyst complex component SEC5</fullName>
    </recommendedName>
</protein>
<name>A0A6A6Z887_9PEZI</name>
<keyword evidence="2 4" id="KW-0813">Transport</keyword>
<feature type="region of interest" description="Disordered" evidence="5">
    <location>
        <begin position="183"/>
        <end position="229"/>
    </location>
</feature>
<dbReference type="Pfam" id="PF15469">
    <property type="entry name" value="Sec5"/>
    <property type="match status" value="2"/>
</dbReference>
<comment type="function">
    <text evidence="4">Component of the exocyst complex involved in the docking of exocytic vesicles with fusion sites on the plasma membrane.</text>
</comment>
<dbReference type="Proteomes" id="UP000504636">
    <property type="component" value="Unplaced"/>
</dbReference>
<reference evidence="7 9" key="1">
    <citation type="journal article" date="2020" name="Stud. Mycol.">
        <title>101 Dothideomycetes genomes: a test case for predicting lifestyles and emergence of pathogens.</title>
        <authorList>
            <person name="Haridas S."/>
            <person name="Albert R."/>
            <person name="Binder M."/>
            <person name="Bloem J."/>
            <person name="Labutti K."/>
            <person name="Salamov A."/>
            <person name="Andreopoulos B."/>
            <person name="Baker S."/>
            <person name="Barry K."/>
            <person name="Bills G."/>
            <person name="Bluhm B."/>
            <person name="Cannon C."/>
            <person name="Castanera R."/>
            <person name="Culley D."/>
            <person name="Daum C."/>
            <person name="Ezra D."/>
            <person name="Gonzalez J."/>
            <person name="Henrissat B."/>
            <person name="Kuo A."/>
            <person name="Liang C."/>
            <person name="Lipzen A."/>
            <person name="Lutzoni F."/>
            <person name="Magnuson J."/>
            <person name="Mondo S."/>
            <person name="Nolan M."/>
            <person name="Ohm R."/>
            <person name="Pangilinan J."/>
            <person name="Park H.-J."/>
            <person name="Ramirez L."/>
            <person name="Alfaro M."/>
            <person name="Sun H."/>
            <person name="Tritt A."/>
            <person name="Yoshinaga Y."/>
            <person name="Zwiers L.-H."/>
            <person name="Turgeon B."/>
            <person name="Goodwin S."/>
            <person name="Spatafora J."/>
            <person name="Crous P."/>
            <person name="Grigoriev I."/>
        </authorList>
    </citation>
    <scope>NUCLEOTIDE SEQUENCE</scope>
    <source>
        <strain evidence="7 9">CBS 304.34</strain>
    </source>
</reference>
<feature type="domain" description="Exocyst complex component EXOC2/Sec5 N-terminal" evidence="6">
    <location>
        <begin position="751"/>
        <end position="966"/>
    </location>
</feature>
<comment type="similarity">
    <text evidence="1 4">Belongs to the SEC5 family.</text>
</comment>
<sequence length="992" mass="110830">MAATEAKLQNYYNISTLYPSEWPAEKDVSSDEDEDVPKTSTINPVRRSKSRYSVLERSGSYRRSLPGAEKTRDGLENLVQKDESDPLGAFPSVVQVLRQRGLPVEDDTKMRNRFLLSSTTFSPALFLSQVHNDDSTDQLLRGLDFLSRSIEKKSASLKVLVESNFERFVRAKATIDNVYNEMQEQGAAEPESPQRPHSRHASKSANHGRSTSGPLSPNLGSNKPLPSDKKKNALVKESEYGVAGIKAPLLEVAVKAEEVWGPALGGRDKEETLKAILTSMERNRALFEIGASLQDAVKRKDHETIVEDYTRARKYAEDARSMVESANYRRTPLTDDQVHQIIITARMWADVDGQVESFKRDAWRTLTGMHFNKQQAMAEDKPEAYMELISIMLELGVEENPIWFWLLSRYDFLKNKIAATCERSKVEIEILRRHLGNGEKPTLSMLALQLRSVASQGRSGDFGKMDSAKVLEFWEHVLGSMNTLLSTQGGVLGEVVEYWDTARSFIDGKAQKNLPIGIDGGSRQHHRLSTDGVRELEKGVIELINVIREHIFSFFSDPPIEDISLLFSPLPTTPLTPKTPMSAALSPLSDTRFRFDPNSAPPPSPSRGESWEKYAFWPPYSNALSGVHYLAKILVLIGAAASEMASLRLPERSETGMRMTELLKSLVGGVRERCVSAVCVAWDLDAGKVKVLEDWTRSSGRRDSTNLPSRFMALQNALLGNMQKILYVSDAMSKPGSTDVVVPPSAKLLQMSIRLLLTLSTLSHLSTDQIPHLISIFESTFSVALTDETTAIRDSLAKIDAHLFKSYTKPIADRLAATITTGIQSPSWAPTVPRGTDRNPSPYVYEILLDLVIVHTEVSTTASPLTQRILRFLFEHISVCLINTFQSRQRYTLAHLMQATLDVEFLAQTLSTYTTEKAAEVQTEIYQVLDQRTDNEARVKLQNELPSLRLILKRLREGTKSQFACFRREKKGTVVGGRPASRGVSVVSRGRE</sequence>
<dbReference type="GO" id="GO:0015031">
    <property type="term" value="P:protein transport"/>
    <property type="evidence" value="ECO:0007669"/>
    <property type="project" value="UniProtKB-KW"/>
</dbReference>
<evidence type="ECO:0000256" key="2">
    <source>
        <dbReference type="ARBA" id="ARBA00022448"/>
    </source>
</evidence>
<dbReference type="GO" id="GO:0006893">
    <property type="term" value="P:Golgi to plasma membrane transport"/>
    <property type="evidence" value="ECO:0007669"/>
    <property type="project" value="UniProtKB-UniRule"/>
</dbReference>